<keyword evidence="5" id="KW-0378">Hydrolase</keyword>
<dbReference type="InterPro" id="IPR000157">
    <property type="entry name" value="TIR_dom"/>
</dbReference>
<protein>
    <recommendedName>
        <fullName evidence="3">ADP-ribosyl cyclase/cyclic ADP-ribose hydrolase</fullName>
        <ecNumber evidence="3">3.2.2.6</ecNumber>
    </recommendedName>
</protein>
<evidence type="ECO:0000313" key="11">
    <source>
        <dbReference type="EMBL" id="KAJ9676137.1"/>
    </source>
</evidence>
<proteinExistence type="inferred from homology"/>
<dbReference type="SMART" id="SM00255">
    <property type="entry name" value="TIR"/>
    <property type="match status" value="1"/>
</dbReference>
<dbReference type="GO" id="GO:0043068">
    <property type="term" value="P:positive regulation of programmed cell death"/>
    <property type="evidence" value="ECO:0007669"/>
    <property type="project" value="UniProtKB-ARBA"/>
</dbReference>
<dbReference type="GO" id="GO:0050832">
    <property type="term" value="P:defense response to fungus"/>
    <property type="evidence" value="ECO:0007669"/>
    <property type="project" value="UniProtKB-ARBA"/>
</dbReference>
<dbReference type="AlphaFoldDB" id="A0AA38YTB2"/>
<evidence type="ECO:0000256" key="1">
    <source>
        <dbReference type="ARBA" id="ARBA00004123"/>
    </source>
</evidence>
<dbReference type="GO" id="GO:0061809">
    <property type="term" value="F:NAD+ nucleosidase activity, cyclic ADP-ribose generating"/>
    <property type="evidence" value="ECO:0007669"/>
    <property type="project" value="UniProtKB-EC"/>
</dbReference>
<dbReference type="Pfam" id="PF01582">
    <property type="entry name" value="TIR"/>
    <property type="match status" value="1"/>
</dbReference>
<dbReference type="GO" id="GO:0005737">
    <property type="term" value="C:cytoplasm"/>
    <property type="evidence" value="ECO:0007669"/>
    <property type="project" value="UniProtKB-SubCell"/>
</dbReference>
<gene>
    <name evidence="11" type="ORF">PVL29_024909</name>
</gene>
<comment type="subcellular location">
    <subcellularLocation>
        <location evidence="2">Cytoplasm</location>
    </subcellularLocation>
    <subcellularLocation>
        <location evidence="1">Nucleus</location>
    </subcellularLocation>
</comment>
<sequence length="272" mass="31118">MWYWELYKPTLAFVFAETSSVCCLSPLSAPMAAPSFASSQWIYDVFLSFRGEDTRLGFAAHLYEALCRRGVNTFFDDYEIRRGESISPTLVRAIEGSRCSIVILSQNYAHSTWCLEELVKILECRNTMGQLVLPIFYNVDPSVVRKHERNFGEALVKHEKTLKQDMNKVKNWRKALSEVANLACWNSQNKPEPKFIREIVIEVLKKLFGLSSGDAKRLVEEDSPIQNMEVVPSPHSSTLHIAPGHFDYEVDDIISQHYSQLVSELMLDSFNI</sequence>
<evidence type="ECO:0000256" key="4">
    <source>
        <dbReference type="ARBA" id="ARBA00022490"/>
    </source>
</evidence>
<reference evidence="11 12" key="1">
    <citation type="journal article" date="2023" name="BMC Biotechnol.">
        <title>Vitis rotundifolia cv Carlos genome sequencing.</title>
        <authorList>
            <person name="Huff M."/>
            <person name="Hulse-Kemp A."/>
            <person name="Scheffler B."/>
            <person name="Youngblood R."/>
            <person name="Simpson S."/>
            <person name="Babiker E."/>
            <person name="Staton M."/>
        </authorList>
    </citation>
    <scope>NUCLEOTIDE SEQUENCE [LARGE SCALE GENOMIC DNA]</scope>
    <source>
        <tissue evidence="11">Leaf</tissue>
    </source>
</reference>
<dbReference type="Gene3D" id="3.40.50.10140">
    <property type="entry name" value="Toll/interleukin-1 receptor homology (TIR) domain"/>
    <property type="match status" value="1"/>
</dbReference>
<keyword evidence="6" id="KW-0520">NAD</keyword>
<name>A0AA38YTB2_VITRO</name>
<evidence type="ECO:0000256" key="7">
    <source>
        <dbReference type="ARBA" id="ARBA00023242"/>
    </source>
</evidence>
<keyword evidence="12" id="KW-1185">Reference proteome</keyword>
<evidence type="ECO:0000256" key="2">
    <source>
        <dbReference type="ARBA" id="ARBA00004496"/>
    </source>
</evidence>
<evidence type="ECO:0000256" key="6">
    <source>
        <dbReference type="ARBA" id="ARBA00023027"/>
    </source>
</evidence>
<dbReference type="PROSITE" id="PS50104">
    <property type="entry name" value="TIR"/>
    <property type="match status" value="1"/>
</dbReference>
<evidence type="ECO:0000256" key="5">
    <source>
        <dbReference type="ARBA" id="ARBA00022801"/>
    </source>
</evidence>
<evidence type="ECO:0000256" key="8">
    <source>
        <dbReference type="ARBA" id="ARBA00047304"/>
    </source>
</evidence>
<organism evidence="11 12">
    <name type="scientific">Vitis rotundifolia</name>
    <name type="common">Muscadine grape</name>
    <dbReference type="NCBI Taxonomy" id="103349"/>
    <lineage>
        <taxon>Eukaryota</taxon>
        <taxon>Viridiplantae</taxon>
        <taxon>Streptophyta</taxon>
        <taxon>Embryophyta</taxon>
        <taxon>Tracheophyta</taxon>
        <taxon>Spermatophyta</taxon>
        <taxon>Magnoliopsida</taxon>
        <taxon>eudicotyledons</taxon>
        <taxon>Gunneridae</taxon>
        <taxon>Pentapetalae</taxon>
        <taxon>rosids</taxon>
        <taxon>Vitales</taxon>
        <taxon>Vitaceae</taxon>
        <taxon>Viteae</taxon>
        <taxon>Vitis</taxon>
    </lineage>
</organism>
<comment type="caution">
    <text evidence="11">The sequence shown here is derived from an EMBL/GenBank/DDBJ whole genome shotgun (WGS) entry which is preliminary data.</text>
</comment>
<dbReference type="GO" id="GO:0005634">
    <property type="term" value="C:nucleus"/>
    <property type="evidence" value="ECO:0007669"/>
    <property type="project" value="UniProtKB-SubCell"/>
</dbReference>
<dbReference type="GO" id="GO:0007165">
    <property type="term" value="P:signal transduction"/>
    <property type="evidence" value="ECO:0007669"/>
    <property type="project" value="InterPro"/>
</dbReference>
<evidence type="ECO:0000256" key="3">
    <source>
        <dbReference type="ARBA" id="ARBA00011982"/>
    </source>
</evidence>
<dbReference type="InterPro" id="IPR035897">
    <property type="entry name" value="Toll_tir_struct_dom_sf"/>
</dbReference>
<comment type="catalytic activity">
    <reaction evidence="8">
        <text>NAD(+) + H2O = ADP-D-ribose + nicotinamide + H(+)</text>
        <dbReference type="Rhea" id="RHEA:16301"/>
        <dbReference type="ChEBI" id="CHEBI:15377"/>
        <dbReference type="ChEBI" id="CHEBI:15378"/>
        <dbReference type="ChEBI" id="CHEBI:17154"/>
        <dbReference type="ChEBI" id="CHEBI:57540"/>
        <dbReference type="ChEBI" id="CHEBI:57967"/>
        <dbReference type="EC" id="3.2.2.6"/>
    </reaction>
    <physiologicalReaction direction="left-to-right" evidence="8">
        <dbReference type="Rhea" id="RHEA:16302"/>
    </physiologicalReaction>
</comment>
<keyword evidence="4" id="KW-0963">Cytoplasm</keyword>
<keyword evidence="7" id="KW-0539">Nucleus</keyword>
<feature type="domain" description="TIR" evidence="10">
    <location>
        <begin position="41"/>
        <end position="207"/>
    </location>
</feature>
<accession>A0AA38YTB2</accession>
<dbReference type="Proteomes" id="UP001168098">
    <property type="component" value="Unassembled WGS sequence"/>
</dbReference>
<evidence type="ECO:0000256" key="9">
    <source>
        <dbReference type="ARBA" id="ARBA00061488"/>
    </source>
</evidence>
<dbReference type="EMBL" id="JARBHA010000018">
    <property type="protein sequence ID" value="KAJ9676137.1"/>
    <property type="molecule type" value="Genomic_DNA"/>
</dbReference>
<evidence type="ECO:0000259" key="10">
    <source>
        <dbReference type="PROSITE" id="PS50104"/>
    </source>
</evidence>
<dbReference type="SUPFAM" id="SSF52200">
    <property type="entry name" value="Toll/Interleukin receptor TIR domain"/>
    <property type="match status" value="1"/>
</dbReference>
<evidence type="ECO:0000313" key="12">
    <source>
        <dbReference type="Proteomes" id="UP001168098"/>
    </source>
</evidence>
<dbReference type="PANTHER" id="PTHR32009:SF39">
    <property type="entry name" value="TIR DOMAIN-CONTAINING PROTEIN"/>
    <property type="match status" value="1"/>
</dbReference>
<comment type="similarity">
    <text evidence="9">Belongs to the disease resistance TIR-NB-LRR family.</text>
</comment>
<dbReference type="PANTHER" id="PTHR32009">
    <property type="entry name" value="TMV RESISTANCE PROTEIN N-LIKE"/>
    <property type="match status" value="1"/>
</dbReference>
<dbReference type="EC" id="3.2.2.6" evidence="3"/>
<dbReference type="FunFam" id="3.40.50.10140:FF:000007">
    <property type="entry name" value="Disease resistance protein (TIR-NBS-LRR class)"/>
    <property type="match status" value="1"/>
</dbReference>